<evidence type="ECO:0000313" key="2">
    <source>
        <dbReference type="Proteomes" id="UP001232148"/>
    </source>
</evidence>
<reference evidence="1" key="1">
    <citation type="submission" date="2021-06" db="EMBL/GenBank/DDBJ databases">
        <title>Comparative genomics, transcriptomics and evolutionary studies reveal genomic signatures of adaptation to plant cell wall in hemibiotrophic fungi.</title>
        <authorList>
            <consortium name="DOE Joint Genome Institute"/>
            <person name="Baroncelli R."/>
            <person name="Diaz J.F."/>
            <person name="Benocci T."/>
            <person name="Peng M."/>
            <person name="Battaglia E."/>
            <person name="Haridas S."/>
            <person name="Andreopoulos W."/>
            <person name="Labutti K."/>
            <person name="Pangilinan J."/>
            <person name="Floch G.L."/>
            <person name="Makela M.R."/>
            <person name="Henrissat B."/>
            <person name="Grigoriev I.V."/>
            <person name="Crouch J.A."/>
            <person name="De Vries R.P."/>
            <person name="Sukno S.A."/>
            <person name="Thon M.R."/>
        </authorList>
    </citation>
    <scope>NUCLEOTIDE SEQUENCE</scope>
    <source>
        <strain evidence="1">MAFF235873</strain>
    </source>
</reference>
<protein>
    <submittedName>
        <fullName evidence="1">Uncharacterized protein</fullName>
    </submittedName>
</protein>
<dbReference type="AlphaFoldDB" id="A0AAD9LYB1"/>
<proteinExistence type="predicted"/>
<dbReference type="EMBL" id="MU843037">
    <property type="protein sequence ID" value="KAK2022573.1"/>
    <property type="molecule type" value="Genomic_DNA"/>
</dbReference>
<sequence>MFRLFFFGKGPSRSHARKEPPILAPAFPACSELDQSRWRDRASTSIPPLSLYGRGWPACRAKLRYDLGGARATVSLKLLGETRRPGKRHTSLFLLLLPVLRPPIDPRDWRPIPALFAARLTRSDERGVTTKQEFRLVPCLRALYWGKRGAPTK</sequence>
<organism evidence="1 2">
    <name type="scientific">Colletotrichum zoysiae</name>
    <dbReference type="NCBI Taxonomy" id="1216348"/>
    <lineage>
        <taxon>Eukaryota</taxon>
        <taxon>Fungi</taxon>
        <taxon>Dikarya</taxon>
        <taxon>Ascomycota</taxon>
        <taxon>Pezizomycotina</taxon>
        <taxon>Sordariomycetes</taxon>
        <taxon>Hypocreomycetidae</taxon>
        <taxon>Glomerellales</taxon>
        <taxon>Glomerellaceae</taxon>
        <taxon>Colletotrichum</taxon>
        <taxon>Colletotrichum graminicola species complex</taxon>
    </lineage>
</organism>
<name>A0AAD9LYB1_9PEZI</name>
<dbReference type="Proteomes" id="UP001232148">
    <property type="component" value="Unassembled WGS sequence"/>
</dbReference>
<keyword evidence="2" id="KW-1185">Reference proteome</keyword>
<gene>
    <name evidence="1" type="ORF">LX32DRAFT_190441</name>
</gene>
<comment type="caution">
    <text evidence="1">The sequence shown here is derived from an EMBL/GenBank/DDBJ whole genome shotgun (WGS) entry which is preliminary data.</text>
</comment>
<evidence type="ECO:0000313" key="1">
    <source>
        <dbReference type="EMBL" id="KAK2022573.1"/>
    </source>
</evidence>
<accession>A0AAD9LYB1</accession>